<feature type="binding site" evidence="1">
    <location>
        <position position="296"/>
    </location>
    <ligand>
        <name>Zn(2+)</name>
        <dbReference type="ChEBI" id="CHEBI:29105"/>
    </ligand>
</feature>
<dbReference type="Pfam" id="PF05147">
    <property type="entry name" value="LANC_like"/>
    <property type="match status" value="1"/>
</dbReference>
<keyword evidence="1" id="KW-0862">Zinc</keyword>
<accession>A0A344UBF9</accession>
<dbReference type="GO" id="GO:0046872">
    <property type="term" value="F:metal ion binding"/>
    <property type="evidence" value="ECO:0007669"/>
    <property type="project" value="UniProtKB-KW"/>
</dbReference>
<dbReference type="RefSeq" id="WP_114059390.1">
    <property type="nucleotide sequence ID" value="NZ_CP030864.1"/>
</dbReference>
<gene>
    <name evidence="2" type="ORF">C0216_32640</name>
</gene>
<dbReference type="Proteomes" id="UP000252004">
    <property type="component" value="Plasmid unnamed2"/>
</dbReference>
<sequence length="434" mass="46052">MITGPLAEQARRTARLITSRLADPAHVRASVSASIEDPNTPGPRQASSLLAGDAGLALLLRMASDADPGAGWHRDAHERLVSAVRSTHDNPMAEYGLVAGTAGLALVLADFASADPRYRHSLGALHTRLGEQLRERGHRRPQPPVSVAAYDTLQGAAGTLGYLVSVPSPDDALRDGIQELVDELVGVCTPAATQTEPRWVIPPEDYPLPREQEEYPHGYINLGLAHGVPGPLAALSLAWRAGYRRPGMREAIANAIDLLSSTAVEDGFGADWPSGVPLDAEGRRTPARHTARTAWCYGAPGIAAALLVAAEALEDDRLRACAVAAFEAALRRSEDRLHTLPPTICHGLAGLLAICRVFACTTDSAYARTALPVLADRLLGWCDEGLAFGVQNREEPGLRIDNPDLLCGAAGVAAALWSVSSPVSPRWQRSLLIA</sequence>
<dbReference type="AlphaFoldDB" id="A0A344UBF9"/>
<evidence type="ECO:0000256" key="1">
    <source>
        <dbReference type="PIRSR" id="PIRSR607822-1"/>
    </source>
</evidence>
<organism evidence="2 3">
    <name type="scientific">Streptomyces globosus</name>
    <dbReference type="NCBI Taxonomy" id="68209"/>
    <lineage>
        <taxon>Bacteria</taxon>
        <taxon>Bacillati</taxon>
        <taxon>Actinomycetota</taxon>
        <taxon>Actinomycetes</taxon>
        <taxon>Kitasatosporales</taxon>
        <taxon>Streptomycetaceae</taxon>
        <taxon>Streptomyces</taxon>
    </lineage>
</organism>
<dbReference type="Gene3D" id="1.50.10.20">
    <property type="match status" value="1"/>
</dbReference>
<reference evidence="2 3" key="1">
    <citation type="submission" date="2018-01" db="EMBL/GenBank/DDBJ databases">
        <title>Draft genome Sequence of streptomyces globosus LZH-48.</title>
        <authorList>
            <person name="Ran K."/>
            <person name="Li Z."/>
            <person name="Wei S."/>
            <person name="Dong R."/>
        </authorList>
    </citation>
    <scope>NUCLEOTIDE SEQUENCE [LARGE SCALE GENOMIC DNA]</scope>
    <source>
        <strain evidence="2 3">LZH-48</strain>
        <plasmid evidence="2 3">unnamed2</plasmid>
    </source>
</reference>
<dbReference type="SUPFAM" id="SSF158745">
    <property type="entry name" value="LanC-like"/>
    <property type="match status" value="1"/>
</dbReference>
<proteinExistence type="predicted"/>
<dbReference type="PRINTS" id="PR01950">
    <property type="entry name" value="LANCSUPER"/>
</dbReference>
<dbReference type="PRINTS" id="PR01955">
    <property type="entry name" value="LANCFRANKIA"/>
</dbReference>
<dbReference type="OrthoDB" id="1882482at2"/>
<dbReference type="CDD" id="cd04793">
    <property type="entry name" value="LanC"/>
    <property type="match status" value="1"/>
</dbReference>
<protein>
    <submittedName>
        <fullName evidence="2">Lanthionine synthetase</fullName>
    </submittedName>
</protein>
<dbReference type="InterPro" id="IPR033889">
    <property type="entry name" value="LanC"/>
</dbReference>
<keyword evidence="3" id="KW-1185">Reference proteome</keyword>
<dbReference type="InterPro" id="IPR007822">
    <property type="entry name" value="LANC-like"/>
</dbReference>
<feature type="binding site" evidence="1">
    <location>
        <position position="345"/>
    </location>
    <ligand>
        <name>Zn(2+)</name>
        <dbReference type="ChEBI" id="CHEBI:29105"/>
    </ligand>
</feature>
<geneLocation type="plasmid" evidence="2 3">
    <name>unnamed2</name>
</geneLocation>
<dbReference type="EMBL" id="CP030864">
    <property type="protein sequence ID" value="AXE28230.1"/>
    <property type="molecule type" value="Genomic_DNA"/>
</dbReference>
<feature type="binding site" evidence="1">
    <location>
        <position position="346"/>
    </location>
    <ligand>
        <name>Zn(2+)</name>
        <dbReference type="ChEBI" id="CHEBI:29105"/>
    </ligand>
</feature>
<evidence type="ECO:0000313" key="2">
    <source>
        <dbReference type="EMBL" id="AXE28230.1"/>
    </source>
</evidence>
<keyword evidence="1" id="KW-0479">Metal-binding</keyword>
<evidence type="ECO:0000313" key="3">
    <source>
        <dbReference type="Proteomes" id="UP000252004"/>
    </source>
</evidence>
<dbReference type="KEGG" id="sgz:C0216_32640"/>
<dbReference type="GO" id="GO:0031179">
    <property type="term" value="P:peptide modification"/>
    <property type="evidence" value="ECO:0007669"/>
    <property type="project" value="InterPro"/>
</dbReference>
<dbReference type="SMART" id="SM01260">
    <property type="entry name" value="LANC_like"/>
    <property type="match status" value="1"/>
</dbReference>
<name>A0A344UBF9_9ACTN</name>
<keyword evidence="2" id="KW-0614">Plasmid</keyword>